<dbReference type="SUPFAM" id="SSF81296">
    <property type="entry name" value="E set domains"/>
    <property type="match status" value="1"/>
</dbReference>
<proteinExistence type="predicted"/>
<feature type="transmembrane region" description="Helical" evidence="10">
    <location>
        <begin position="13"/>
        <end position="34"/>
    </location>
</feature>
<feature type="region of interest" description="Disordered" evidence="9">
    <location>
        <begin position="612"/>
        <end position="684"/>
    </location>
</feature>
<accession>A0A3N4JLQ8</accession>
<dbReference type="PANTHER" id="PTHR24075">
    <property type="entry name" value="SEC63 DOMAIN-CONTAINING"/>
    <property type="match status" value="1"/>
</dbReference>
<dbReference type="Gene3D" id="1.10.150.20">
    <property type="entry name" value="5' to 3' exonuclease, C-terminal subdomain"/>
    <property type="match status" value="1"/>
</dbReference>
<evidence type="ECO:0000313" key="13">
    <source>
        <dbReference type="Proteomes" id="UP000276215"/>
    </source>
</evidence>
<dbReference type="EMBL" id="ML120389">
    <property type="protein sequence ID" value="RPA99175.1"/>
    <property type="molecule type" value="Genomic_DNA"/>
</dbReference>
<dbReference type="GO" id="GO:0008320">
    <property type="term" value="F:protein transmembrane transporter activity"/>
    <property type="evidence" value="ECO:0007669"/>
    <property type="project" value="TreeGrafter"/>
</dbReference>
<feature type="region of interest" description="Disordered" evidence="9">
    <location>
        <begin position="483"/>
        <end position="521"/>
    </location>
</feature>
<evidence type="ECO:0000256" key="9">
    <source>
        <dbReference type="SAM" id="MobiDB-lite"/>
    </source>
</evidence>
<dbReference type="Proteomes" id="UP000276215">
    <property type="component" value="Unassembled WGS sequence"/>
</dbReference>
<keyword evidence="8" id="KW-0143">Chaperone</keyword>
<dbReference type="SUPFAM" id="SSF158702">
    <property type="entry name" value="Sec63 N-terminal domain-like"/>
    <property type="match status" value="1"/>
</dbReference>
<keyword evidence="13" id="KW-1185">Reference proteome</keyword>
<dbReference type="Pfam" id="PF00226">
    <property type="entry name" value="DnaJ"/>
    <property type="match status" value="1"/>
</dbReference>
<keyword evidence="6 10" id="KW-1133">Transmembrane helix</keyword>
<dbReference type="SUPFAM" id="SSF46565">
    <property type="entry name" value="Chaperone J-domain"/>
    <property type="match status" value="1"/>
</dbReference>
<evidence type="ECO:0000256" key="2">
    <source>
        <dbReference type="ARBA" id="ARBA00022448"/>
    </source>
</evidence>
<dbReference type="Pfam" id="PF02889">
    <property type="entry name" value="Sec63"/>
    <property type="match status" value="1"/>
</dbReference>
<organism evidence="12 13">
    <name type="scientific">Choiromyces venosus 120613-1</name>
    <dbReference type="NCBI Taxonomy" id="1336337"/>
    <lineage>
        <taxon>Eukaryota</taxon>
        <taxon>Fungi</taxon>
        <taxon>Dikarya</taxon>
        <taxon>Ascomycota</taxon>
        <taxon>Pezizomycotina</taxon>
        <taxon>Pezizomycetes</taxon>
        <taxon>Pezizales</taxon>
        <taxon>Tuberaceae</taxon>
        <taxon>Choiromyces</taxon>
    </lineage>
</organism>
<dbReference type="PROSITE" id="PS50076">
    <property type="entry name" value="DNAJ_2"/>
    <property type="match status" value="1"/>
</dbReference>
<feature type="compositionally biased region" description="Acidic residues" evidence="9">
    <location>
        <begin position="652"/>
        <end position="684"/>
    </location>
</feature>
<dbReference type="GO" id="GO:0003723">
    <property type="term" value="F:RNA binding"/>
    <property type="evidence" value="ECO:0007669"/>
    <property type="project" value="TreeGrafter"/>
</dbReference>
<evidence type="ECO:0000259" key="11">
    <source>
        <dbReference type="PROSITE" id="PS50076"/>
    </source>
</evidence>
<feature type="transmembrane region" description="Helical" evidence="10">
    <location>
        <begin position="202"/>
        <end position="220"/>
    </location>
</feature>
<evidence type="ECO:0000256" key="5">
    <source>
        <dbReference type="ARBA" id="ARBA00022927"/>
    </source>
</evidence>
<dbReference type="InterPro" id="IPR001623">
    <property type="entry name" value="DnaJ_domain"/>
</dbReference>
<dbReference type="InterPro" id="IPR035892">
    <property type="entry name" value="C2_domain_sf"/>
</dbReference>
<evidence type="ECO:0000256" key="8">
    <source>
        <dbReference type="ARBA" id="ARBA00023186"/>
    </source>
</evidence>
<keyword evidence="2" id="KW-0813">Transport</keyword>
<dbReference type="InterPro" id="IPR036869">
    <property type="entry name" value="J_dom_sf"/>
</dbReference>
<comment type="subcellular location">
    <subcellularLocation>
        <location evidence="1">Endoplasmic reticulum membrane</location>
        <topology evidence="1">Multi-pass membrane protein</topology>
    </subcellularLocation>
</comment>
<reference evidence="12 13" key="1">
    <citation type="journal article" date="2018" name="Nat. Ecol. Evol.">
        <title>Pezizomycetes genomes reveal the molecular basis of ectomycorrhizal truffle lifestyle.</title>
        <authorList>
            <person name="Murat C."/>
            <person name="Payen T."/>
            <person name="Noel B."/>
            <person name="Kuo A."/>
            <person name="Morin E."/>
            <person name="Chen J."/>
            <person name="Kohler A."/>
            <person name="Krizsan K."/>
            <person name="Balestrini R."/>
            <person name="Da Silva C."/>
            <person name="Montanini B."/>
            <person name="Hainaut M."/>
            <person name="Levati E."/>
            <person name="Barry K.W."/>
            <person name="Belfiori B."/>
            <person name="Cichocki N."/>
            <person name="Clum A."/>
            <person name="Dockter R.B."/>
            <person name="Fauchery L."/>
            <person name="Guy J."/>
            <person name="Iotti M."/>
            <person name="Le Tacon F."/>
            <person name="Lindquist E.A."/>
            <person name="Lipzen A."/>
            <person name="Malagnac F."/>
            <person name="Mello A."/>
            <person name="Molinier V."/>
            <person name="Miyauchi S."/>
            <person name="Poulain J."/>
            <person name="Riccioni C."/>
            <person name="Rubini A."/>
            <person name="Sitrit Y."/>
            <person name="Splivallo R."/>
            <person name="Traeger S."/>
            <person name="Wang M."/>
            <person name="Zifcakova L."/>
            <person name="Wipf D."/>
            <person name="Zambonelli A."/>
            <person name="Paolocci F."/>
            <person name="Nowrousian M."/>
            <person name="Ottonello S."/>
            <person name="Baldrian P."/>
            <person name="Spatafora J.W."/>
            <person name="Henrissat B."/>
            <person name="Nagy L.G."/>
            <person name="Aury J.M."/>
            <person name="Wincker P."/>
            <person name="Grigoriev I.V."/>
            <person name="Bonfante P."/>
            <person name="Martin F.M."/>
        </authorList>
    </citation>
    <scope>NUCLEOTIDE SEQUENCE [LARGE SCALE GENOMIC DNA]</scope>
    <source>
        <strain evidence="12 13">120613-1</strain>
    </source>
</reference>
<evidence type="ECO:0000256" key="1">
    <source>
        <dbReference type="ARBA" id="ARBA00004477"/>
    </source>
</evidence>
<evidence type="ECO:0000256" key="3">
    <source>
        <dbReference type="ARBA" id="ARBA00022692"/>
    </source>
</evidence>
<sequence length="684" mass="76832">MSTDYNYDDKGQFFPYFILTILGLILCPLTYSTFAPSKQPGISKTPLIKGNNYKPPGNEAIEAARRRQKRSERRLKRFTSIVIGWALFAYMAYLIAVSSNAEGKIWDPYEILGISMSADEKAIKSHYKQLSLKYHPDKIRPTGNQTLEDLNNHFVELTKAYKALTDEDIRNNFIQYGHPDGKQSFSIGIALPTWIVSEGNNYYVLAVYGLLFGILLPYYVGRWWYGTKKHTKEGVMTQSAGSLFRAYQENVDEKKLVEILTTGEEMKLIAGGAREKEWIGSEEATIERKIRDAGLADKQMKVIEELDVWRRRALGLLWAYIYRVDLESEKLNNAKLDVAPAAIALNKSFHAIALAYPNTQPVMASMHLNQCLVQAVPPHSSPLLQLPHFTNEIVAAVEQDGGKNHWTVQRFMACSEQKRRRLCVGKGLLNDQQYKQVITFAKALPALNIEAAFFKVMGEKYITPASLVNFVVKMRVVPPGSTPPSVDAKDLLDEDPDETDVDALLGRNGMSKGKGDGQSTTPLAHAPYFPRDYSPSWHIFLADGKQGKMIVPPQPITRWEKSTDNFAVQTFKLQFQAPSQPGEYAFVMHCVSDSYLGVDKKQNVTLTISDPSKVEQIKEDEEISEPEEDSLAGQMNTMRGRPAKKSKKRSSDDDDDDSSEESDTDGEQAGDQSETDTDTDTDEE</sequence>
<feature type="compositionally biased region" description="Acidic residues" evidence="9">
    <location>
        <begin position="618"/>
        <end position="630"/>
    </location>
</feature>
<dbReference type="InterPro" id="IPR014756">
    <property type="entry name" value="Ig_E-set"/>
</dbReference>
<dbReference type="PRINTS" id="PR00625">
    <property type="entry name" value="JDOMAIN"/>
</dbReference>
<protein>
    <recommendedName>
        <fullName evidence="11">J domain-containing protein</fullName>
    </recommendedName>
</protein>
<dbReference type="GO" id="GO:0006614">
    <property type="term" value="P:SRP-dependent cotranslational protein targeting to membrane"/>
    <property type="evidence" value="ECO:0007669"/>
    <property type="project" value="TreeGrafter"/>
</dbReference>
<evidence type="ECO:0000256" key="7">
    <source>
        <dbReference type="ARBA" id="ARBA00023136"/>
    </source>
</evidence>
<feature type="compositionally biased region" description="Acidic residues" evidence="9">
    <location>
        <begin position="492"/>
        <end position="501"/>
    </location>
</feature>
<keyword evidence="4" id="KW-0256">Endoplasmic reticulum</keyword>
<dbReference type="PANTHER" id="PTHR24075:SF0">
    <property type="entry name" value="TRANSLOCATION PROTEIN SEC63 HOMOLOG"/>
    <property type="match status" value="1"/>
</dbReference>
<dbReference type="InterPro" id="IPR004179">
    <property type="entry name" value="Sec63-dom"/>
</dbReference>
<feature type="domain" description="J" evidence="11">
    <location>
        <begin position="107"/>
        <end position="177"/>
    </location>
</feature>
<evidence type="ECO:0000313" key="12">
    <source>
        <dbReference type="EMBL" id="RPA99175.1"/>
    </source>
</evidence>
<dbReference type="SMART" id="SM00973">
    <property type="entry name" value="Sec63"/>
    <property type="match status" value="1"/>
</dbReference>
<feature type="transmembrane region" description="Helical" evidence="10">
    <location>
        <begin position="75"/>
        <end position="96"/>
    </location>
</feature>
<dbReference type="FunFam" id="1.10.287.110:FF:000039">
    <property type="entry name" value="Protein translocation complex component (Npl1)"/>
    <property type="match status" value="1"/>
</dbReference>
<evidence type="ECO:0000256" key="4">
    <source>
        <dbReference type="ARBA" id="ARBA00022824"/>
    </source>
</evidence>
<dbReference type="Gene3D" id="1.10.287.110">
    <property type="entry name" value="DnaJ domain"/>
    <property type="match status" value="1"/>
</dbReference>
<dbReference type="Gene3D" id="1.10.3380.10">
    <property type="entry name" value="Sec63 N-terminal domain-like domain"/>
    <property type="match status" value="1"/>
</dbReference>
<gene>
    <name evidence="12" type="ORF">L873DRAFT_1684367</name>
</gene>
<dbReference type="SMART" id="SM00271">
    <property type="entry name" value="DnaJ"/>
    <property type="match status" value="1"/>
</dbReference>
<dbReference type="Gene3D" id="2.60.40.150">
    <property type="entry name" value="C2 domain"/>
    <property type="match status" value="1"/>
</dbReference>
<evidence type="ECO:0000256" key="6">
    <source>
        <dbReference type="ARBA" id="ARBA00022989"/>
    </source>
</evidence>
<keyword evidence="5" id="KW-0653">Protein transport</keyword>
<dbReference type="GO" id="GO:0031207">
    <property type="term" value="C:Sec62/Sec63 complex"/>
    <property type="evidence" value="ECO:0007669"/>
    <property type="project" value="TreeGrafter"/>
</dbReference>
<evidence type="ECO:0000256" key="10">
    <source>
        <dbReference type="SAM" id="Phobius"/>
    </source>
</evidence>
<keyword evidence="7 10" id="KW-0472">Membrane</keyword>
<name>A0A3N4JLQ8_9PEZI</name>
<dbReference type="CDD" id="cd06257">
    <property type="entry name" value="DnaJ"/>
    <property type="match status" value="1"/>
</dbReference>
<dbReference type="AlphaFoldDB" id="A0A3N4JLQ8"/>
<keyword evidence="3 10" id="KW-0812">Transmembrane</keyword>
<dbReference type="OrthoDB" id="1734229at2759"/>
<dbReference type="STRING" id="1336337.A0A3N4JLQ8"/>
<dbReference type="GO" id="GO:0006620">
    <property type="term" value="P:post-translational protein targeting to endoplasmic reticulum membrane"/>
    <property type="evidence" value="ECO:0007669"/>
    <property type="project" value="TreeGrafter"/>
</dbReference>